<dbReference type="InterPro" id="IPR023213">
    <property type="entry name" value="CAT-like_dom_sf"/>
</dbReference>
<dbReference type="AlphaFoldDB" id="R2NW07"/>
<dbReference type="InterPro" id="IPR001707">
    <property type="entry name" value="Cmp_AcTrfase"/>
</dbReference>
<evidence type="ECO:0000313" key="2">
    <source>
        <dbReference type="EMBL" id="EOH75193.1"/>
    </source>
</evidence>
<organism evidence="2 4">
    <name type="scientific">Enterococcus malodoratus ATCC 43197</name>
    <dbReference type="NCBI Taxonomy" id="1158601"/>
    <lineage>
        <taxon>Bacteria</taxon>
        <taxon>Bacillati</taxon>
        <taxon>Bacillota</taxon>
        <taxon>Bacilli</taxon>
        <taxon>Lactobacillales</taxon>
        <taxon>Enterococcaceae</taxon>
        <taxon>Enterococcus</taxon>
    </lineage>
</organism>
<dbReference type="Gene3D" id="3.30.559.10">
    <property type="entry name" value="Chloramphenicol acetyltransferase-like domain"/>
    <property type="match status" value="1"/>
</dbReference>
<reference evidence="3 5" key="2">
    <citation type="submission" date="2013-03" db="EMBL/GenBank/DDBJ databases">
        <title>The Genome Sequence of Enterococcus malodoratus ATCC_43197 (PacBio/Illumina hybrid assembly).</title>
        <authorList>
            <consortium name="The Broad Institute Genomics Platform"/>
            <consortium name="The Broad Institute Genome Sequencing Center for Infectious Disease"/>
            <person name="Earl A."/>
            <person name="Russ C."/>
            <person name="Gilmore M."/>
            <person name="Surin D."/>
            <person name="Walker B."/>
            <person name="Young S."/>
            <person name="Zeng Q."/>
            <person name="Gargeya S."/>
            <person name="Fitzgerald M."/>
            <person name="Haas B."/>
            <person name="Abouelleil A."/>
            <person name="Allen A.W."/>
            <person name="Alvarado L."/>
            <person name="Arachchi H.M."/>
            <person name="Berlin A.M."/>
            <person name="Chapman S.B."/>
            <person name="Gainer-Dewar J."/>
            <person name="Goldberg J."/>
            <person name="Griggs A."/>
            <person name="Gujja S."/>
            <person name="Hansen M."/>
            <person name="Howarth C."/>
            <person name="Imamovic A."/>
            <person name="Ireland A."/>
            <person name="Larimer J."/>
            <person name="McCowan C."/>
            <person name="Murphy C."/>
            <person name="Pearson M."/>
            <person name="Poon T.W."/>
            <person name="Priest M."/>
            <person name="Roberts A."/>
            <person name="Saif S."/>
            <person name="Shea T."/>
            <person name="Sisk P."/>
            <person name="Sykes S."/>
            <person name="Wortman J."/>
            <person name="Nusbaum C."/>
            <person name="Birren B."/>
        </authorList>
    </citation>
    <scope>NUCLEOTIDE SEQUENCE [LARGE SCALE GENOMIC DNA]</scope>
    <source>
        <strain evidence="3 5">ATCC 43197</strain>
    </source>
</reference>
<dbReference type="Pfam" id="PF00302">
    <property type="entry name" value="CAT"/>
    <property type="match status" value="1"/>
</dbReference>
<dbReference type="Proteomes" id="UP000013783">
    <property type="component" value="Unassembled WGS sequence"/>
</dbReference>
<accession>R2NW07</accession>
<evidence type="ECO:0008006" key="6">
    <source>
        <dbReference type="Google" id="ProtNLM"/>
    </source>
</evidence>
<evidence type="ECO:0000256" key="1">
    <source>
        <dbReference type="PIRSR" id="PIRSR000440-1"/>
    </source>
</evidence>
<comment type="caution">
    <text evidence="2">The sequence shown here is derived from an EMBL/GenBank/DDBJ whole genome shotgun (WGS) entry which is preliminary data.</text>
</comment>
<dbReference type="eggNOG" id="COG4845">
    <property type="taxonomic scope" value="Bacteria"/>
</dbReference>
<dbReference type="EMBL" id="AJAK01000020">
    <property type="protein sequence ID" value="EOH75193.1"/>
    <property type="molecule type" value="Genomic_DNA"/>
</dbReference>
<evidence type="ECO:0000313" key="3">
    <source>
        <dbReference type="EMBL" id="EOT66655.1"/>
    </source>
</evidence>
<feature type="active site" description="Proton acceptor" evidence="1">
    <location>
        <position position="190"/>
    </location>
</feature>
<dbReference type="PATRIC" id="fig|1158601.3.peg.2965"/>
<dbReference type="OrthoDB" id="9801766at2"/>
<evidence type="ECO:0000313" key="4">
    <source>
        <dbReference type="Proteomes" id="UP000013783"/>
    </source>
</evidence>
<dbReference type="GO" id="GO:0008811">
    <property type="term" value="F:chloramphenicol O-acetyltransferase activity"/>
    <property type="evidence" value="ECO:0007669"/>
    <property type="project" value="InterPro"/>
</dbReference>
<dbReference type="STRING" id="71451.RV07_GL001639"/>
<dbReference type="PANTHER" id="PTHR38474:SF2">
    <property type="entry name" value="CHLORAMPHENICOL ACETYLTRANSFERASE"/>
    <property type="match status" value="1"/>
</dbReference>
<evidence type="ECO:0000313" key="5">
    <source>
        <dbReference type="Proteomes" id="UP000014148"/>
    </source>
</evidence>
<dbReference type="Proteomes" id="UP000014148">
    <property type="component" value="Unassembled WGS sequence"/>
</dbReference>
<sequence>MEFRKIEDLTDWNRKQAYEHFTHNVKNTITLTADIDVTNVVVQCKEKQLRFYASFIHLVSAAVNKFDEFKMGYDEQGNAGIWQNVSPSYTMFHDEDHSFHNLYTAYDPSFATFYKNAVGDIEANRDTAGIDWSNTPRNLFYISCIPWMYYKDFSLQMYNERPNLEPIITWGKYQSINGRLMLPFTIQISHAAAVGYHISQLYAELQQLSNDFCPM</sequence>
<dbReference type="EMBL" id="ASWA01000003">
    <property type="protein sequence ID" value="EOT66655.1"/>
    <property type="molecule type" value="Genomic_DNA"/>
</dbReference>
<dbReference type="RefSeq" id="WP_010741795.1">
    <property type="nucleotide sequence ID" value="NZ_KB946251.1"/>
</dbReference>
<protein>
    <recommendedName>
        <fullName evidence="6">Chloramphenicol acetyltransferase</fullName>
    </recommendedName>
</protein>
<dbReference type="PIRSF" id="PIRSF000440">
    <property type="entry name" value="CAT"/>
    <property type="match status" value="1"/>
</dbReference>
<reference evidence="2 4" key="1">
    <citation type="submission" date="2013-02" db="EMBL/GenBank/DDBJ databases">
        <title>The Genome Sequence of Enterococcus malodoratus ATCC_43197.</title>
        <authorList>
            <consortium name="The Broad Institute Genome Sequencing Platform"/>
            <consortium name="The Broad Institute Genome Sequencing Center for Infectious Disease"/>
            <person name="Earl A.M."/>
            <person name="Gilmore M.S."/>
            <person name="Lebreton F."/>
            <person name="Walker B."/>
            <person name="Young S.K."/>
            <person name="Zeng Q."/>
            <person name="Gargeya S."/>
            <person name="Fitzgerald M."/>
            <person name="Haas B."/>
            <person name="Abouelleil A."/>
            <person name="Alvarado L."/>
            <person name="Arachchi H.M."/>
            <person name="Berlin A.M."/>
            <person name="Chapman S.B."/>
            <person name="Dewar J."/>
            <person name="Goldberg J."/>
            <person name="Griggs A."/>
            <person name="Gujja S."/>
            <person name="Hansen M."/>
            <person name="Howarth C."/>
            <person name="Imamovic A."/>
            <person name="Larimer J."/>
            <person name="McCowan C."/>
            <person name="Murphy C."/>
            <person name="Neiman D."/>
            <person name="Pearson M."/>
            <person name="Priest M."/>
            <person name="Roberts A."/>
            <person name="Saif S."/>
            <person name="Shea T."/>
            <person name="Sisk P."/>
            <person name="Sykes S."/>
            <person name="Wortman J."/>
            <person name="Nusbaum C."/>
            <person name="Birren B."/>
        </authorList>
    </citation>
    <scope>NUCLEOTIDE SEQUENCE [LARGE SCALE GENOMIC DNA]</scope>
    <source>
        <strain evidence="2 4">ATCC 43197</strain>
    </source>
</reference>
<dbReference type="PANTHER" id="PTHR38474">
    <property type="entry name" value="SLR0299 PROTEIN"/>
    <property type="match status" value="1"/>
</dbReference>
<dbReference type="SMART" id="SM01059">
    <property type="entry name" value="CAT"/>
    <property type="match status" value="1"/>
</dbReference>
<name>R2NW07_9ENTE</name>
<dbReference type="SUPFAM" id="SSF52777">
    <property type="entry name" value="CoA-dependent acyltransferases"/>
    <property type="match status" value="1"/>
</dbReference>
<keyword evidence="5" id="KW-1185">Reference proteome</keyword>
<proteinExistence type="predicted"/>
<gene>
    <name evidence="3" type="ORF">I585_02176</name>
    <name evidence="2" type="ORF">UAI_02995</name>
</gene>